<comment type="caution">
    <text evidence="1">The sequence shown here is derived from an EMBL/GenBank/DDBJ whole genome shotgun (WGS) entry which is preliminary data.</text>
</comment>
<organism evidence="1">
    <name type="scientific">mine drainage metagenome</name>
    <dbReference type="NCBI Taxonomy" id="410659"/>
    <lineage>
        <taxon>unclassified sequences</taxon>
        <taxon>metagenomes</taxon>
        <taxon>ecological metagenomes</taxon>
    </lineage>
</organism>
<keyword evidence="1" id="KW-0413">Isomerase</keyword>
<accession>T1A0P6</accession>
<feature type="non-terminal residue" evidence="1">
    <location>
        <position position="78"/>
    </location>
</feature>
<protein>
    <submittedName>
        <fullName evidence="1">3-hydroxyacyl-CoA dehydrogenase/enoyl-CoA hydratase/isomerase family protein</fullName>
    </submittedName>
</protein>
<sequence>MGAQLAAHLVNLDIPVLLYDLPLDKGPTNGRVLQAIHGLKKMSPPPLVELERAGLIEVANYDDHLPRLSTCDLVIEAI</sequence>
<name>T1A0P6_9ZZZZ</name>
<dbReference type="Gene3D" id="3.40.50.720">
    <property type="entry name" value="NAD(P)-binding Rossmann-like Domain"/>
    <property type="match status" value="1"/>
</dbReference>
<dbReference type="EMBL" id="AUZX01013503">
    <property type="protein sequence ID" value="EQD35400.1"/>
    <property type="molecule type" value="Genomic_DNA"/>
</dbReference>
<reference evidence="1" key="1">
    <citation type="submission" date="2013-08" db="EMBL/GenBank/DDBJ databases">
        <authorList>
            <person name="Mendez C."/>
            <person name="Richter M."/>
            <person name="Ferrer M."/>
            <person name="Sanchez J."/>
        </authorList>
    </citation>
    <scope>NUCLEOTIDE SEQUENCE</scope>
</reference>
<reference evidence="1" key="2">
    <citation type="journal article" date="2014" name="ISME J.">
        <title>Microbial stratification in low pH oxic and suboxic macroscopic growths along an acid mine drainage.</title>
        <authorList>
            <person name="Mendez-Garcia C."/>
            <person name="Mesa V."/>
            <person name="Sprenger R.R."/>
            <person name="Richter M."/>
            <person name="Diez M.S."/>
            <person name="Solano J."/>
            <person name="Bargiela R."/>
            <person name="Golyshina O.V."/>
            <person name="Manteca A."/>
            <person name="Ramos J.L."/>
            <person name="Gallego J.R."/>
            <person name="Llorente I."/>
            <person name="Martins Dos Santos V.A."/>
            <person name="Jensen O.N."/>
            <person name="Pelaez A.I."/>
            <person name="Sanchez J."/>
            <person name="Ferrer M."/>
        </authorList>
    </citation>
    <scope>NUCLEOTIDE SEQUENCE</scope>
</reference>
<dbReference type="GO" id="GO:0016853">
    <property type="term" value="F:isomerase activity"/>
    <property type="evidence" value="ECO:0007669"/>
    <property type="project" value="UniProtKB-KW"/>
</dbReference>
<evidence type="ECO:0000313" key="1">
    <source>
        <dbReference type="EMBL" id="EQD35400.1"/>
    </source>
</evidence>
<proteinExistence type="predicted"/>
<dbReference type="AlphaFoldDB" id="T1A0P6"/>
<gene>
    <name evidence="1" type="ORF">B1A_18314</name>
</gene>